<dbReference type="InterPro" id="IPR001680">
    <property type="entry name" value="WD40_rpt"/>
</dbReference>
<dbReference type="Pfam" id="PF23138">
    <property type="entry name" value="CTLH_Armc9"/>
    <property type="match status" value="1"/>
</dbReference>
<dbReference type="PANTHER" id="PTHR47198">
    <property type="entry name" value="OS05G0299300 PROTEIN"/>
    <property type="match status" value="1"/>
</dbReference>
<evidence type="ECO:0000256" key="1">
    <source>
        <dbReference type="PROSITE-ProRule" id="PRU00221"/>
    </source>
</evidence>
<dbReference type="Proteomes" id="UP000007264">
    <property type="component" value="Unassembled WGS sequence"/>
</dbReference>
<dbReference type="SUPFAM" id="SSF50978">
    <property type="entry name" value="WD40 repeat-like"/>
    <property type="match status" value="1"/>
</dbReference>
<dbReference type="EMBL" id="AGSI01000006">
    <property type="protein sequence ID" value="EIE24077.1"/>
    <property type="molecule type" value="Genomic_DNA"/>
</dbReference>
<evidence type="ECO:0000313" key="4">
    <source>
        <dbReference type="EMBL" id="EIE24077.1"/>
    </source>
</evidence>
<dbReference type="Gene3D" id="2.130.10.10">
    <property type="entry name" value="YVTN repeat-like/Quinoprotein amine dehydrogenase"/>
    <property type="match status" value="2"/>
</dbReference>
<dbReference type="eggNOG" id="KOG1333">
    <property type="taxonomic scope" value="Eukaryota"/>
</dbReference>
<evidence type="ECO:0000256" key="2">
    <source>
        <dbReference type="SAM" id="Coils"/>
    </source>
</evidence>
<protein>
    <submittedName>
        <fullName evidence="4">WD40 repeat-like protein</fullName>
    </submittedName>
</protein>
<keyword evidence="5" id="KW-1185">Reference proteome</keyword>
<dbReference type="PANTHER" id="PTHR47198:SF1">
    <property type="entry name" value="WD REPEAT-CONTAINING PROTEIN 91-LIKE ISOFORM X1"/>
    <property type="match status" value="1"/>
</dbReference>
<feature type="coiled-coil region" evidence="2">
    <location>
        <begin position="907"/>
        <end position="934"/>
    </location>
</feature>
<dbReference type="PROSITE" id="PS50294">
    <property type="entry name" value="WD_REPEATS_REGION"/>
    <property type="match status" value="2"/>
</dbReference>
<feature type="coiled-coil region" evidence="2">
    <location>
        <begin position="237"/>
        <end position="300"/>
    </location>
</feature>
<dbReference type="InterPro" id="IPR015943">
    <property type="entry name" value="WD40/YVTN_repeat-like_dom_sf"/>
</dbReference>
<feature type="domain" description="ARMC9 CTLH-like" evidence="3">
    <location>
        <begin position="793"/>
        <end position="890"/>
    </location>
</feature>
<feature type="repeat" description="WD" evidence="1">
    <location>
        <begin position="968"/>
        <end position="999"/>
    </location>
</feature>
<organism evidence="4 5">
    <name type="scientific">Coccomyxa subellipsoidea (strain C-169)</name>
    <name type="common">Green microalga</name>
    <dbReference type="NCBI Taxonomy" id="574566"/>
    <lineage>
        <taxon>Eukaryota</taxon>
        <taxon>Viridiplantae</taxon>
        <taxon>Chlorophyta</taxon>
        <taxon>core chlorophytes</taxon>
        <taxon>Trebouxiophyceae</taxon>
        <taxon>Trebouxiophyceae incertae sedis</taxon>
        <taxon>Coccomyxaceae</taxon>
        <taxon>Coccomyxa</taxon>
        <taxon>Coccomyxa subellipsoidea</taxon>
    </lineage>
</organism>
<dbReference type="Pfam" id="PF00400">
    <property type="entry name" value="WD40"/>
    <property type="match status" value="3"/>
</dbReference>
<feature type="coiled-coil region" evidence="2">
    <location>
        <begin position="469"/>
        <end position="507"/>
    </location>
</feature>
<evidence type="ECO:0000313" key="5">
    <source>
        <dbReference type="Proteomes" id="UP000007264"/>
    </source>
</evidence>
<dbReference type="STRING" id="574566.I0Z0A8"/>
<dbReference type="KEGG" id="csl:COCSUDRAFT_47130"/>
<keyword evidence="2" id="KW-0175">Coiled coil</keyword>
<dbReference type="GeneID" id="17042075"/>
<dbReference type="SMART" id="SM00320">
    <property type="entry name" value="WD40"/>
    <property type="match status" value="4"/>
</dbReference>
<dbReference type="PROSITE" id="PS50082">
    <property type="entry name" value="WD_REPEATS_2"/>
    <property type="match status" value="2"/>
</dbReference>
<gene>
    <name evidence="4" type="ORF">COCSUDRAFT_47130</name>
</gene>
<sequence>MVQSFTSTAFMWQGELAICKASTTQLDRTALDAQEVAQSMRALDGQVCLLGRRADETVAAMSRLAAQQAANNHSMAVVAAQQVQLQARVDALEQAQAGGNPPSLLGRLAEVEDQLNLWGATLAVVEMGQERLKQAWEDRQDRQAKEGMQDAFADQLAPSEEELTYVKQHSLTATKHASRAKTQHEDVQAQLESQRATLATMTEQQTAIVSSFAALEAAHAALAAGSGTRTDTANAGLASLEGKVAEVAADLQALAEKAASSQAAPSTDALAQESKVPAAQQHLAQELAEVKSEIEQLNLAMVSEASKFASTLEGLSSAQSSTATTVSTLQAGLSHASEELTQLNAAVKKSDAAALETQQHASSCVDGLQAQVGAWTSSMEALEADHELAAEETSKALKTLARVNADNRAMQHAQLELAADCSSQQAAIAQLQAACDGTTANMGALAARLDALDKHAQEAAEIKSLAEHVAQLKAGAARTMKALAAAEQQADARIRRQESELHLLQETVLELGEAVHVAEISEAAWGDSLASVQAEVEHVQQGMEDSMQRMSEALRTDLTRYADCLSQARAVLSDHAQQLERLSALPAQVAGLSEELVPLQQTGAQMRAELDGLAALPGQLVQLSQEVTALEVKQGAASAAAKDAASASSKQIEGVRAELESLHAQVSVVAQQGESNGSRLEAAEKQVEGIDQVQRAVSGMEGRIRVVECTVADALEEAAAQMLALQEAVAKQATRIAALQAAACSQNSQDTASSATTAQVDQISTMVFQKIIRQNRGKQLIDMLEFLDSQLYCHLDASYESTIRKLEVSLIRYFLVHALKAGKLNDVRSFFADFGDMLMSGPDAKEWSPWFALPYVHSPANHPTFQVFFTKEWAQLVETSFRNFIAEVIQKLPLPAVLRFDTDRRLRVSLQHQCRQLQKEKARLEKAGQNHRRDVKLGEWAPDRRTGDARPLISLEAQSEQVPEAEELAGHDAAVVAAAFSPGGQNVATADRDGVVRIWAPQSLAADAGRSATLLTGAPVSALAWDARADKIMLVGTVGKGIKAWHVDTKRMVAHVRLDPSFPDVRTVACSPADPSFACASSSSHTSGKSYAGPAAGKLSVWNMRAFKKAHTFAVGGDPVLDSLAFSTDGRLLLAAACDGFLRLFNTNAKSEVAAWAVGGAGAPACARFGGSETSVIALTASGEVQWWDTAMLKEPVRTVDASAHCGTKAPHMKHALAVSSDTRALVLTSMTSQVPVLVEGADGEWQFQAAASHKGHVTAVDWHPTMNVVVSGSADHSASLTHLDL</sequence>
<accession>I0Z0A8</accession>
<evidence type="ECO:0000259" key="3">
    <source>
        <dbReference type="Pfam" id="PF23138"/>
    </source>
</evidence>
<dbReference type="OrthoDB" id="538223at2759"/>
<dbReference type="InterPro" id="IPR056327">
    <property type="entry name" value="ARMC9_CTLH-like_dom"/>
</dbReference>
<dbReference type="InterPro" id="IPR036322">
    <property type="entry name" value="WD40_repeat_dom_sf"/>
</dbReference>
<reference evidence="4 5" key="1">
    <citation type="journal article" date="2012" name="Genome Biol.">
        <title>The genome of the polar eukaryotic microalga coccomyxa subellipsoidea reveals traits of cold adaptation.</title>
        <authorList>
            <person name="Blanc G."/>
            <person name="Agarkova I."/>
            <person name="Grimwood J."/>
            <person name="Kuo A."/>
            <person name="Brueggeman A."/>
            <person name="Dunigan D."/>
            <person name="Gurnon J."/>
            <person name="Ladunga I."/>
            <person name="Lindquist E."/>
            <person name="Lucas S."/>
            <person name="Pangilinan J."/>
            <person name="Proschold T."/>
            <person name="Salamov A."/>
            <person name="Schmutz J."/>
            <person name="Weeks D."/>
            <person name="Yamada T."/>
            <person name="Claverie J.M."/>
            <person name="Grigoriev I."/>
            <person name="Van Etten J."/>
            <person name="Lomsadze A."/>
            <person name="Borodovsky M."/>
        </authorList>
    </citation>
    <scope>NUCLEOTIDE SEQUENCE [LARGE SCALE GENOMIC DNA]</scope>
    <source>
        <strain evidence="4 5">C-169</strain>
    </source>
</reference>
<keyword evidence="1" id="KW-0853">WD repeat</keyword>
<feature type="repeat" description="WD" evidence="1">
    <location>
        <begin position="1251"/>
        <end position="1286"/>
    </location>
</feature>
<feature type="coiled-coil region" evidence="2">
    <location>
        <begin position="177"/>
        <end position="204"/>
    </location>
</feature>
<comment type="caution">
    <text evidence="4">The sequence shown here is derived from an EMBL/GenBank/DDBJ whole genome shotgun (WGS) entry which is preliminary data.</text>
</comment>
<name>I0Z0A8_COCSC</name>
<dbReference type="RefSeq" id="XP_005648621.1">
    <property type="nucleotide sequence ID" value="XM_005648564.1"/>
</dbReference>
<dbReference type="Gene3D" id="1.10.287.1490">
    <property type="match status" value="1"/>
</dbReference>
<proteinExistence type="predicted"/>